<dbReference type="HAMAP" id="MF_01518">
    <property type="entry name" value="Adenine_deamin"/>
    <property type="match status" value="1"/>
</dbReference>
<dbReference type="AlphaFoldDB" id="A0A7Y2PLA7"/>
<dbReference type="InterPro" id="IPR006679">
    <property type="entry name" value="Adenine_deam"/>
</dbReference>
<dbReference type="InterPro" id="IPR032466">
    <property type="entry name" value="Metal_Hydrolase"/>
</dbReference>
<dbReference type="NCBIfam" id="TIGR01178">
    <property type="entry name" value="ade"/>
    <property type="match status" value="1"/>
</dbReference>
<evidence type="ECO:0000256" key="8">
    <source>
        <dbReference type="HAMAP-Rule" id="MF_01518"/>
    </source>
</evidence>
<dbReference type="EC" id="3.5.4.2" evidence="3 8"/>
<comment type="caution">
    <text evidence="11">The sequence shown here is derived from an EMBL/GenBank/DDBJ whole genome shotgun (WGS) entry which is preliminary data.</text>
</comment>
<dbReference type="Proteomes" id="UP000529861">
    <property type="component" value="Unassembled WGS sequence"/>
</dbReference>
<dbReference type="Pfam" id="PF13382">
    <property type="entry name" value="Adenine_deam_C"/>
    <property type="match status" value="1"/>
</dbReference>
<dbReference type="CDD" id="cd01295">
    <property type="entry name" value="AdeC"/>
    <property type="match status" value="1"/>
</dbReference>
<evidence type="ECO:0000256" key="2">
    <source>
        <dbReference type="ARBA" id="ARBA00006773"/>
    </source>
</evidence>
<evidence type="ECO:0000259" key="9">
    <source>
        <dbReference type="Pfam" id="PF01979"/>
    </source>
</evidence>
<dbReference type="RefSeq" id="WP_206155221.1">
    <property type="nucleotide sequence ID" value="NZ_JABEQB010000003.1"/>
</dbReference>
<dbReference type="Pfam" id="PF01979">
    <property type="entry name" value="Amidohydro_1"/>
    <property type="match status" value="1"/>
</dbReference>
<keyword evidence="4 8" id="KW-0378">Hydrolase</keyword>
<dbReference type="InterPro" id="IPR011059">
    <property type="entry name" value="Metal-dep_hydrolase_composite"/>
</dbReference>
<feature type="domain" description="Amidohydrolase-related" evidence="9">
    <location>
        <begin position="58"/>
        <end position="341"/>
    </location>
</feature>
<dbReference type="PANTHER" id="PTHR11113">
    <property type="entry name" value="N-ACETYLGLUCOSAMINE-6-PHOSPHATE DEACETYLASE"/>
    <property type="match status" value="1"/>
</dbReference>
<sequence length="569" mass="62859">MIKVAKGEEKAELVLKNAKVVNVFTNEIITGDVAIYKGEIVGIGEYSGINEIDIKGMYVAPGFIDSHVHIESSKVTPPQFARAVVPRGVTTVIADPHEIANVKGVEGIKYMLKSSENIPLDVFIVLPSCVPATPFENSGAILDAEDLEELIDSDRILGLGEMMDYVGVLHQSEKVLEKLYMTRLKGKIIDGHGPMISGKELNAYVVSGIATEHECSTTKEVLERLRLGMYIQVREGTVAKNLKEILKIANKNNLRRLLFCTDDKEIYDLMESGSIDNNIRLAIKEGVDPIDAIKMATLNAAEAYNLRKRGAVAPGYKADLVIIDDLENLNIVKVFKNGRLVAENYKPLFEVPYYDDVNMKNTVNIGDITKEDLKIRIHGENVHVIKIIPNSLITEKSVKKVGKDIITRNGEFISGDDIVKMAVIERHKKSGNIGVGLVEGFGLKNGAIASTVAHDSHNLIVIGDSDEDMLLAIEELKRVGGGITLTSGREILGTLPLEIGGLMTDRNIEKVYEHLNRLLKIAYDKLKINPDIEPFMALSFMALPVIPKLRITDMGLFDVERFEFINIFS</sequence>
<dbReference type="InterPro" id="IPR026912">
    <property type="entry name" value="Adenine_deam_C"/>
</dbReference>
<accession>A0A7Y2PLA7</accession>
<organism evidence="11 12">
    <name type="scientific">Caldanaerobacter subterraneus</name>
    <dbReference type="NCBI Taxonomy" id="911092"/>
    <lineage>
        <taxon>Bacteria</taxon>
        <taxon>Bacillati</taxon>
        <taxon>Bacillota</taxon>
        <taxon>Clostridia</taxon>
        <taxon>Thermoanaerobacterales</taxon>
        <taxon>Thermoanaerobacteraceae</taxon>
        <taxon>Caldanaerobacter</taxon>
    </lineage>
</organism>
<protein>
    <recommendedName>
        <fullName evidence="7 8">Adenine deaminase</fullName>
        <shortName evidence="8">Adenase</shortName>
        <shortName evidence="8">Adenine aminase</shortName>
        <ecNumber evidence="3 8">3.5.4.2</ecNumber>
    </recommendedName>
</protein>
<evidence type="ECO:0000256" key="5">
    <source>
        <dbReference type="ARBA" id="ARBA00023211"/>
    </source>
</evidence>
<evidence type="ECO:0000256" key="7">
    <source>
        <dbReference type="ARBA" id="ARBA00069718"/>
    </source>
</evidence>
<name>A0A7Y2PLA7_9THEO</name>
<proteinExistence type="inferred from homology"/>
<comment type="cofactor">
    <cofactor evidence="1 8">
        <name>Mn(2+)</name>
        <dbReference type="ChEBI" id="CHEBI:29035"/>
    </cofactor>
</comment>
<dbReference type="FunFam" id="3.20.20.140:FF:000016">
    <property type="entry name" value="Adenine deaminase"/>
    <property type="match status" value="1"/>
</dbReference>
<comment type="catalytic activity">
    <reaction evidence="6 8">
        <text>adenine + H2O + H(+) = hypoxanthine + NH4(+)</text>
        <dbReference type="Rhea" id="RHEA:23688"/>
        <dbReference type="ChEBI" id="CHEBI:15377"/>
        <dbReference type="ChEBI" id="CHEBI:15378"/>
        <dbReference type="ChEBI" id="CHEBI:16708"/>
        <dbReference type="ChEBI" id="CHEBI:17368"/>
        <dbReference type="ChEBI" id="CHEBI:28938"/>
        <dbReference type="EC" id="3.5.4.2"/>
    </reaction>
</comment>
<dbReference type="GO" id="GO:0006146">
    <property type="term" value="P:adenine catabolic process"/>
    <property type="evidence" value="ECO:0007669"/>
    <property type="project" value="InterPro"/>
</dbReference>
<dbReference type="SUPFAM" id="SSF51338">
    <property type="entry name" value="Composite domain of metallo-dependent hydrolases"/>
    <property type="match status" value="1"/>
</dbReference>
<feature type="domain" description="Adenine deaminase C-terminal" evidence="10">
    <location>
        <begin position="404"/>
        <end position="563"/>
    </location>
</feature>
<reference evidence="11 12" key="1">
    <citation type="submission" date="2020-04" db="EMBL/GenBank/DDBJ databases">
        <title>Draft genome sequence of Caldanaerobacter sunterraneus. strain 1523vc isolated from Griffin hot spring, Kamchatka, Russia.</title>
        <authorList>
            <person name="Toshchakov S.V."/>
            <person name="Podosokorskaya O.A."/>
            <person name="Kublanov I.V."/>
            <person name="Korzhenkov A."/>
            <person name="Patrushev M.V."/>
        </authorList>
    </citation>
    <scope>NUCLEOTIDE SEQUENCE [LARGE SCALE GENOMIC DNA]</scope>
    <source>
        <strain evidence="11 12">1523vc</strain>
    </source>
</reference>
<keyword evidence="5 8" id="KW-0464">Manganese</keyword>
<dbReference type="Gene3D" id="2.30.40.10">
    <property type="entry name" value="Urease, subunit C, domain 1"/>
    <property type="match status" value="1"/>
</dbReference>
<comment type="similarity">
    <text evidence="2 8">Belongs to the metallo-dependent hydrolases superfamily. Adenine deaminase family.</text>
</comment>
<dbReference type="Gene3D" id="3.20.20.140">
    <property type="entry name" value="Metal-dependent hydrolases"/>
    <property type="match status" value="1"/>
</dbReference>
<evidence type="ECO:0000256" key="1">
    <source>
        <dbReference type="ARBA" id="ARBA00001936"/>
    </source>
</evidence>
<dbReference type="EMBL" id="JABEQB010000003">
    <property type="protein sequence ID" value="NNG65918.1"/>
    <property type="molecule type" value="Genomic_DNA"/>
</dbReference>
<evidence type="ECO:0000256" key="6">
    <source>
        <dbReference type="ARBA" id="ARBA00047720"/>
    </source>
</evidence>
<gene>
    <name evidence="8 11" type="primary">ade</name>
    <name evidence="11" type="ORF">HKI81_01480</name>
</gene>
<evidence type="ECO:0000313" key="12">
    <source>
        <dbReference type="Proteomes" id="UP000529861"/>
    </source>
</evidence>
<dbReference type="GO" id="GO:0000034">
    <property type="term" value="F:adenine deaminase activity"/>
    <property type="evidence" value="ECO:0007669"/>
    <property type="project" value="UniProtKB-UniRule"/>
</dbReference>
<evidence type="ECO:0000313" key="11">
    <source>
        <dbReference type="EMBL" id="NNG65918.1"/>
    </source>
</evidence>
<evidence type="ECO:0000259" key="10">
    <source>
        <dbReference type="Pfam" id="PF13382"/>
    </source>
</evidence>
<evidence type="ECO:0000256" key="3">
    <source>
        <dbReference type="ARBA" id="ARBA00012782"/>
    </source>
</evidence>
<dbReference type="PANTHER" id="PTHR11113:SF2">
    <property type="entry name" value="ADENINE DEAMINASE"/>
    <property type="match status" value="1"/>
</dbReference>
<evidence type="ECO:0000256" key="4">
    <source>
        <dbReference type="ARBA" id="ARBA00022801"/>
    </source>
</evidence>
<dbReference type="SUPFAM" id="SSF51556">
    <property type="entry name" value="Metallo-dependent hydrolases"/>
    <property type="match status" value="1"/>
</dbReference>
<dbReference type="InterPro" id="IPR006680">
    <property type="entry name" value="Amidohydro-rel"/>
</dbReference>